<dbReference type="Proteomes" id="UP001162992">
    <property type="component" value="Chromosome 20"/>
</dbReference>
<protein>
    <submittedName>
        <fullName evidence="1">Uncharacterized protein</fullName>
    </submittedName>
</protein>
<gene>
    <name evidence="1" type="ORF">O6H91_20G003400</name>
</gene>
<reference evidence="2" key="1">
    <citation type="journal article" date="2024" name="Proc. Natl. Acad. Sci. U.S.A.">
        <title>Extraordinary preservation of gene collinearity over three hundred million years revealed in homosporous lycophytes.</title>
        <authorList>
            <person name="Li C."/>
            <person name="Wickell D."/>
            <person name="Kuo L.Y."/>
            <person name="Chen X."/>
            <person name="Nie B."/>
            <person name="Liao X."/>
            <person name="Peng D."/>
            <person name="Ji J."/>
            <person name="Jenkins J."/>
            <person name="Williams M."/>
            <person name="Shu S."/>
            <person name="Plott C."/>
            <person name="Barry K."/>
            <person name="Rajasekar S."/>
            <person name="Grimwood J."/>
            <person name="Han X."/>
            <person name="Sun S."/>
            <person name="Hou Z."/>
            <person name="He W."/>
            <person name="Dai G."/>
            <person name="Sun C."/>
            <person name="Schmutz J."/>
            <person name="Leebens-Mack J.H."/>
            <person name="Li F.W."/>
            <person name="Wang L."/>
        </authorList>
    </citation>
    <scope>NUCLEOTIDE SEQUENCE [LARGE SCALE GENOMIC DNA]</scope>
    <source>
        <strain evidence="2">cv. PW_Plant_1</strain>
    </source>
</reference>
<dbReference type="EMBL" id="CM055111">
    <property type="protein sequence ID" value="KAJ7518683.1"/>
    <property type="molecule type" value="Genomic_DNA"/>
</dbReference>
<accession>A0ACC2AMA3</accession>
<keyword evidence="2" id="KW-1185">Reference proteome</keyword>
<name>A0ACC2AMA3_DIPCM</name>
<organism evidence="1 2">
    <name type="scientific">Diphasiastrum complanatum</name>
    <name type="common">Issler's clubmoss</name>
    <name type="synonym">Lycopodium complanatum</name>
    <dbReference type="NCBI Taxonomy" id="34168"/>
    <lineage>
        <taxon>Eukaryota</taxon>
        <taxon>Viridiplantae</taxon>
        <taxon>Streptophyta</taxon>
        <taxon>Embryophyta</taxon>
        <taxon>Tracheophyta</taxon>
        <taxon>Lycopodiopsida</taxon>
        <taxon>Lycopodiales</taxon>
        <taxon>Lycopodiaceae</taxon>
        <taxon>Lycopodioideae</taxon>
        <taxon>Diphasiastrum</taxon>
    </lineage>
</organism>
<sequence length="630" mass="70742">MKTAFVDQLRKAAEDCCQSEDDQQATTSTQEFLQVFGAALAVESPRKSEPDWQTSCEMLLQEAKVLLDPCTSNGKILLERLGWELPEVLVPYVNVSEECQNLAATLLVHIAETCDPRETFTTFMEAISTNATVDGLDCCLPLIHGIIIVFSRLRRRFSEFIRGALPTLLDVARVAVESCTVPKYENHVAINDREQIIPSYILQTQILNGLVSCCDILKDKIECEQVEKQKQLLQQYLGRYLLQLLAIAGILMEKQTCYRLHYLIHLLDCCALSLHKLLISDLHELFGEQNDDDYKVLGERTQLELERGAALAVYWRLHSHEFDQAAAEPLESSKCKPELSRSELLCALSRARSLLTTSPNRSWELVEKGVVLIDSILESATSTLHCDEEVILQDAAIMAISYMPLLQSVQEVVVHTPSTHLRKHGFSTLKNILAQAVPEKAKFECFSALIRGSTHPSMSAPMQASLLLTCLKDEVAKAWPQKESEESQDCSATVKPESSSGVQVKRQHVKEPSTAFASILDLLESVFKPAGGAPQLPDQLDAVLGALNLYRFLLIREMTGGTNYSKVLSKNQLVEARKEWLLPLREYLHNLQLRIDESNDDVYIDLRLAISMTESVLYRCIELVEEILLK</sequence>
<proteinExistence type="predicted"/>
<evidence type="ECO:0000313" key="2">
    <source>
        <dbReference type="Proteomes" id="UP001162992"/>
    </source>
</evidence>
<comment type="caution">
    <text evidence="1">The sequence shown here is derived from an EMBL/GenBank/DDBJ whole genome shotgun (WGS) entry which is preliminary data.</text>
</comment>
<evidence type="ECO:0000313" key="1">
    <source>
        <dbReference type="EMBL" id="KAJ7518683.1"/>
    </source>
</evidence>